<accession>A0ABR2GUL6</accession>
<name>A0ABR2GUL6_9EUKA</name>
<evidence type="ECO:0000313" key="11">
    <source>
        <dbReference type="Proteomes" id="UP001470230"/>
    </source>
</evidence>
<evidence type="ECO:0000259" key="8">
    <source>
        <dbReference type="Pfam" id="PF07928"/>
    </source>
</evidence>
<organism evidence="10 11">
    <name type="scientific">Tritrichomonas musculus</name>
    <dbReference type="NCBI Taxonomy" id="1915356"/>
    <lineage>
        <taxon>Eukaryota</taxon>
        <taxon>Metamonada</taxon>
        <taxon>Parabasalia</taxon>
        <taxon>Tritrichomonadida</taxon>
        <taxon>Tritrichomonadidae</taxon>
        <taxon>Tritrichomonas</taxon>
    </lineage>
</organism>
<evidence type="ECO:0000256" key="6">
    <source>
        <dbReference type="ARBA" id="ARBA00023034"/>
    </source>
</evidence>
<keyword evidence="6" id="KW-0333">Golgi apparatus</keyword>
<dbReference type="Proteomes" id="UP001470230">
    <property type="component" value="Unassembled WGS sequence"/>
</dbReference>
<dbReference type="PANTHER" id="PTHR12965:SF0">
    <property type="entry name" value="VACUOLAR PROTEIN SORTING-ASSOCIATED PROTEIN 54"/>
    <property type="match status" value="1"/>
</dbReference>
<evidence type="ECO:0000256" key="7">
    <source>
        <dbReference type="ARBA" id="ARBA00023054"/>
    </source>
</evidence>
<keyword evidence="7" id="KW-0175">Coiled coil</keyword>
<proteinExistence type="inferred from homology"/>
<dbReference type="Pfam" id="PF07928">
    <property type="entry name" value="Vps54"/>
    <property type="match status" value="1"/>
</dbReference>
<comment type="subcellular location">
    <subcellularLocation>
        <location evidence="1">Golgi apparatus</location>
        <location evidence="1">trans-Golgi network</location>
    </subcellularLocation>
</comment>
<dbReference type="InterPro" id="IPR019515">
    <property type="entry name" value="VPS54_N"/>
</dbReference>
<evidence type="ECO:0000256" key="4">
    <source>
        <dbReference type="ARBA" id="ARBA00022448"/>
    </source>
</evidence>
<dbReference type="InterPro" id="IPR039745">
    <property type="entry name" value="Vps54"/>
</dbReference>
<dbReference type="EMBL" id="JAPFFF010000058">
    <property type="protein sequence ID" value="KAK8837610.1"/>
    <property type="molecule type" value="Genomic_DNA"/>
</dbReference>
<sequence>MASDLKYPVQPFVFEFAKEASKNLNFKDIYLKPLPNIDLSPVDQYLQANGSFLDEFSSNCNDQSQPSLFSIENCQVKPIFFEKDFDLRNAETFQKVFPKGCLKKRLFHEELLLQLDAVQSLLFHSSDQHALEFFRSFSTIHDMHRELSTLLPQVKNMRQDLHDLDNMSQSSDTIYKLRLQKERLNSLSDIVATMQRIMSAEPAVIALADRQDFESAFDLIDELINLIPSIMGIKSLRPQLQKLKDIKDLVSKKAISTFHLLFTNEGGATNDIIDTLQKRNLIETAVSDAKSFIVDYAVDSVNKILNDAADQKGFKSSQLSSLSVHDFTEVLSSASPNIRSRILAKTTDQISKIKQEFESRGISADGLTEVSQALVDRVFREVTTVVSSHPLTNATLNDFSALMEAMISISRSFDKFDIDTTLISASIITLGRSFVESFHCEQMKRLSVVLSQEKFVKKSPEQTHIDILKKLTGSDINGLVIKNETYGATASLLVLLEITWNYWQAARRLQKTQDNITCKMCETIKLFNSQTRDLLLLGGTTHTVKMKTVTTKNLALSAAGLYFFINLIPFIKPRISAIGASNEVINLQFNDVTKSLETHLNQVIDKILEVMSSLISKKCQNASFNPQQNSQFIQEIAQEVSTLNKGIADVLPSELSNIIFRKVAEKISNEIAKISSKANKQVVQRDIDFLNEKLKVCHCTVRVPGFTSNIDK</sequence>
<comment type="caution">
    <text evidence="10">The sequence shown here is derived from an EMBL/GenBank/DDBJ whole genome shotgun (WGS) entry which is preliminary data.</text>
</comment>
<evidence type="ECO:0000256" key="1">
    <source>
        <dbReference type="ARBA" id="ARBA00004601"/>
    </source>
</evidence>
<dbReference type="InterPro" id="IPR012501">
    <property type="entry name" value="Vps54_C"/>
</dbReference>
<comment type="similarity">
    <text evidence="2">Belongs to the VPS54 family.</text>
</comment>
<feature type="domain" description="Vacuolar protein sorting-associated protein 54 N-terminal" evidence="9">
    <location>
        <begin position="78"/>
        <end position="310"/>
    </location>
</feature>
<gene>
    <name evidence="10" type="ORF">M9Y10_036141</name>
</gene>
<evidence type="ECO:0000313" key="10">
    <source>
        <dbReference type="EMBL" id="KAK8837610.1"/>
    </source>
</evidence>
<evidence type="ECO:0000256" key="2">
    <source>
        <dbReference type="ARBA" id="ARBA00009150"/>
    </source>
</evidence>
<feature type="domain" description="Vacuolar protein sorting-associated protein 54 C-terminal" evidence="8">
    <location>
        <begin position="483"/>
        <end position="613"/>
    </location>
</feature>
<evidence type="ECO:0000256" key="5">
    <source>
        <dbReference type="ARBA" id="ARBA00022927"/>
    </source>
</evidence>
<reference evidence="10 11" key="1">
    <citation type="submission" date="2024-04" db="EMBL/GenBank/DDBJ databases">
        <title>Tritrichomonas musculus Genome.</title>
        <authorList>
            <person name="Alves-Ferreira E."/>
            <person name="Grigg M."/>
            <person name="Lorenzi H."/>
            <person name="Galac M."/>
        </authorList>
    </citation>
    <scope>NUCLEOTIDE SEQUENCE [LARGE SCALE GENOMIC DNA]</scope>
    <source>
        <strain evidence="10 11">EAF2021</strain>
    </source>
</reference>
<dbReference type="PANTHER" id="PTHR12965">
    <property type="entry name" value="VACUOLAR PROTEIN SORTING 54"/>
    <property type="match status" value="1"/>
</dbReference>
<evidence type="ECO:0000256" key="3">
    <source>
        <dbReference type="ARBA" id="ARBA00017665"/>
    </source>
</evidence>
<keyword evidence="4" id="KW-0813">Transport</keyword>
<keyword evidence="5" id="KW-0653">Protein transport</keyword>
<evidence type="ECO:0000259" key="9">
    <source>
        <dbReference type="Pfam" id="PF10475"/>
    </source>
</evidence>
<protein>
    <recommendedName>
        <fullName evidence="3">Vacuolar protein sorting-associated protein 54</fullName>
    </recommendedName>
</protein>
<dbReference type="Pfam" id="PF10475">
    <property type="entry name" value="Vps54_N"/>
    <property type="match status" value="1"/>
</dbReference>
<keyword evidence="11" id="KW-1185">Reference proteome</keyword>